<feature type="transmembrane region" description="Helical" evidence="1">
    <location>
        <begin position="143"/>
        <end position="163"/>
    </location>
</feature>
<dbReference type="GO" id="GO:0000271">
    <property type="term" value="P:polysaccharide biosynthetic process"/>
    <property type="evidence" value="ECO:0007669"/>
    <property type="project" value="TreeGrafter"/>
</dbReference>
<dbReference type="PANTHER" id="PTHR23028">
    <property type="entry name" value="ACETYLTRANSFERASE"/>
    <property type="match status" value="1"/>
</dbReference>
<dbReference type="GO" id="GO:0016747">
    <property type="term" value="F:acyltransferase activity, transferring groups other than amino-acyl groups"/>
    <property type="evidence" value="ECO:0007669"/>
    <property type="project" value="InterPro"/>
</dbReference>
<dbReference type="InterPro" id="IPR002656">
    <property type="entry name" value="Acyl_transf_3_dom"/>
</dbReference>
<feature type="transmembrane region" description="Helical" evidence="1">
    <location>
        <begin position="175"/>
        <end position="196"/>
    </location>
</feature>
<sequence length="315" mass="35282">MLGQGYIGVSLFMVLSGMILTMITYGKDISIKGFYINRALRIYPLFVFVVTLGYFSTPDPRNSSVGIDYLLSLLPVSNLYRMTYGPFGGQLWSVMVEIQFYLLFPVLALALKAKGPRFHCTLILLLITMRAAVFVLNGTVYHMAYFSIFGNLDIFLIGCLAGIAYKATEGRTFAWYWPVLIIVAMNILLVVLYRFLRLSDASPLWIIWPDLQGVVWAALIITYLRAHMRIPLSSALSYLGKISYSIYAWHILVWMLVARVMPLPLGTPYLTGLVLVLPLTIALSALSYAVIESPFLMMRARYVSPSAGAEEPARG</sequence>
<evidence type="ECO:0000259" key="2">
    <source>
        <dbReference type="Pfam" id="PF01757"/>
    </source>
</evidence>
<dbReference type="AlphaFoldDB" id="A0A0N1EZR3"/>
<keyword evidence="1" id="KW-0472">Membrane</keyword>
<feature type="transmembrane region" description="Helical" evidence="1">
    <location>
        <begin position="118"/>
        <end position="137"/>
    </location>
</feature>
<dbReference type="InterPro" id="IPR050879">
    <property type="entry name" value="Acyltransferase_3"/>
</dbReference>
<reference evidence="3 4" key="1">
    <citation type="submission" date="2015-07" db="EMBL/GenBank/DDBJ databases">
        <title>Whole genome sequencing of Bosea vaviloviae isolated from cave pool.</title>
        <authorList>
            <person name="Tan N.E.H."/>
            <person name="Lee Y.P."/>
            <person name="Gan H.M."/>
            <person name="Barton H."/>
            <person name="Savka M.A."/>
        </authorList>
    </citation>
    <scope>NUCLEOTIDE SEQUENCE [LARGE SCALE GENOMIC DNA]</scope>
    <source>
        <strain evidence="3 4">SD260</strain>
    </source>
</reference>
<gene>
    <name evidence="3" type="ORF">AE618_24030</name>
</gene>
<dbReference type="EMBL" id="LGSZ01000077">
    <property type="protein sequence ID" value="KPH75734.1"/>
    <property type="molecule type" value="Genomic_DNA"/>
</dbReference>
<proteinExistence type="predicted"/>
<feature type="transmembrane region" description="Helical" evidence="1">
    <location>
        <begin position="269"/>
        <end position="291"/>
    </location>
</feature>
<organism evidence="3 4">
    <name type="scientific">Bosea vaviloviae</name>
    <dbReference type="NCBI Taxonomy" id="1526658"/>
    <lineage>
        <taxon>Bacteria</taxon>
        <taxon>Pseudomonadati</taxon>
        <taxon>Pseudomonadota</taxon>
        <taxon>Alphaproteobacteria</taxon>
        <taxon>Hyphomicrobiales</taxon>
        <taxon>Boseaceae</taxon>
        <taxon>Bosea</taxon>
    </lineage>
</organism>
<feature type="transmembrane region" description="Helical" evidence="1">
    <location>
        <begin position="38"/>
        <end position="56"/>
    </location>
</feature>
<evidence type="ECO:0000256" key="1">
    <source>
        <dbReference type="SAM" id="Phobius"/>
    </source>
</evidence>
<dbReference type="PATRIC" id="fig|1526658.3.peg.2984"/>
<evidence type="ECO:0000313" key="4">
    <source>
        <dbReference type="Proteomes" id="UP000037822"/>
    </source>
</evidence>
<dbReference type="GO" id="GO:0016020">
    <property type="term" value="C:membrane"/>
    <property type="evidence" value="ECO:0007669"/>
    <property type="project" value="TreeGrafter"/>
</dbReference>
<feature type="transmembrane region" description="Helical" evidence="1">
    <location>
        <begin position="202"/>
        <end position="224"/>
    </location>
</feature>
<keyword evidence="1" id="KW-1133">Transmembrane helix</keyword>
<keyword evidence="1" id="KW-0812">Transmembrane</keyword>
<dbReference type="PANTHER" id="PTHR23028:SF53">
    <property type="entry name" value="ACYL_TRANSF_3 DOMAIN-CONTAINING PROTEIN"/>
    <property type="match status" value="1"/>
</dbReference>
<accession>A0A0N1EZR3</accession>
<feature type="transmembrane region" description="Helical" evidence="1">
    <location>
        <begin position="91"/>
        <end position="111"/>
    </location>
</feature>
<evidence type="ECO:0000313" key="3">
    <source>
        <dbReference type="EMBL" id="KPH75734.1"/>
    </source>
</evidence>
<keyword evidence="4" id="KW-1185">Reference proteome</keyword>
<comment type="caution">
    <text evidence="3">The sequence shown here is derived from an EMBL/GenBank/DDBJ whole genome shotgun (WGS) entry which is preliminary data.</text>
</comment>
<protein>
    <recommendedName>
        <fullName evidence="2">Acyltransferase 3 domain-containing protein</fullName>
    </recommendedName>
</protein>
<feature type="transmembrane region" description="Helical" evidence="1">
    <location>
        <begin position="236"/>
        <end position="257"/>
    </location>
</feature>
<feature type="domain" description="Acyltransferase 3" evidence="2">
    <location>
        <begin position="5"/>
        <end position="287"/>
    </location>
</feature>
<dbReference type="Pfam" id="PF01757">
    <property type="entry name" value="Acyl_transf_3"/>
    <property type="match status" value="1"/>
</dbReference>
<name>A0A0N1EZR3_9HYPH</name>
<feature type="transmembrane region" description="Helical" evidence="1">
    <location>
        <begin position="6"/>
        <end position="26"/>
    </location>
</feature>
<dbReference type="Proteomes" id="UP000037822">
    <property type="component" value="Unassembled WGS sequence"/>
</dbReference>